<evidence type="ECO:0000256" key="9">
    <source>
        <dbReference type="ARBA" id="ARBA00048336"/>
    </source>
</evidence>
<evidence type="ECO:0000256" key="10">
    <source>
        <dbReference type="ARBA" id="ARBA00051722"/>
    </source>
</evidence>
<dbReference type="GO" id="GO:0005737">
    <property type="term" value="C:cytoplasm"/>
    <property type="evidence" value="ECO:0007669"/>
    <property type="project" value="UniProtKB-SubCell"/>
</dbReference>
<evidence type="ECO:0000256" key="4">
    <source>
        <dbReference type="ARBA" id="ARBA00022490"/>
    </source>
</evidence>
<comment type="subcellular location">
    <subcellularLocation>
        <location evidence="2">Cytoplasm</location>
    </subcellularLocation>
    <subcellularLocation>
        <location evidence="1">Nucleus</location>
    </subcellularLocation>
</comment>
<dbReference type="FunFam" id="3.90.190.10:FF:000056">
    <property type="entry name" value="Dual specificity phosphatase 12"/>
    <property type="match status" value="1"/>
</dbReference>
<dbReference type="EMBL" id="GFXV01005283">
    <property type="protein sequence ID" value="MBW17088.1"/>
    <property type="molecule type" value="Transcribed_RNA"/>
</dbReference>
<keyword evidence="7" id="KW-0539">Nucleus</keyword>
<evidence type="ECO:0000256" key="2">
    <source>
        <dbReference type="ARBA" id="ARBA00004496"/>
    </source>
</evidence>
<evidence type="ECO:0000256" key="6">
    <source>
        <dbReference type="ARBA" id="ARBA00022912"/>
    </source>
</evidence>
<dbReference type="PROSITE" id="PS00383">
    <property type="entry name" value="TYR_PHOSPHATASE_1"/>
    <property type="match status" value="1"/>
</dbReference>
<dbReference type="SUPFAM" id="SSF52799">
    <property type="entry name" value="(Phosphotyrosine protein) phosphatases II"/>
    <property type="match status" value="1"/>
</dbReference>
<dbReference type="OrthoDB" id="2017893at2759"/>
<evidence type="ECO:0000256" key="8">
    <source>
        <dbReference type="ARBA" id="ARBA00047761"/>
    </source>
</evidence>
<dbReference type="Gene3D" id="3.90.190.10">
    <property type="entry name" value="Protein tyrosine phosphatase superfamily"/>
    <property type="match status" value="1"/>
</dbReference>
<dbReference type="InterPro" id="IPR016278">
    <property type="entry name" value="DUSP12"/>
</dbReference>
<sequence>MSNLCRDDFDSGPKHVFSIEDGLWLGNLTAAIDLTFLRSNGINYIITVDSCPLPEIILNLRDINVKYIQVTDMDGEDLLSHFDNAYEFIKKGQEISSVLVHCYYGISRSASIITAYIMKKYKISFDDAFQRVKVKNAAALPNTGFQAQLNLYETLGWKIDKNNMQFKLFRLKIAARKVKKVKILPQDCIDVIKGDPSLICARPDPKVYRCRKCRRILALQSNVLPHYVNEKLSWKDSKLSSDYSGFQVCSDTIFVEPMTWMSVSQSESGKINCPKCQSKLGSYSWTMGCQCQCGAKVSPAFYFVPSKIDYSGFLQNVQATV</sequence>
<comment type="similarity">
    <text evidence="3">Belongs to the protein-tyrosine phosphatase family. Non-receptor class dual specificity subfamily.</text>
</comment>
<comment type="catalytic activity">
    <reaction evidence="10">
        <text>O-phospho-L-tyrosyl-[protein] + H2O = L-tyrosyl-[protein] + phosphate</text>
        <dbReference type="Rhea" id="RHEA:10684"/>
        <dbReference type="Rhea" id="RHEA-COMP:10136"/>
        <dbReference type="Rhea" id="RHEA-COMP:20101"/>
        <dbReference type="ChEBI" id="CHEBI:15377"/>
        <dbReference type="ChEBI" id="CHEBI:43474"/>
        <dbReference type="ChEBI" id="CHEBI:46858"/>
        <dbReference type="ChEBI" id="CHEBI:61978"/>
        <dbReference type="EC" id="3.1.3.48"/>
    </reaction>
</comment>
<comment type="catalytic activity">
    <reaction evidence="9">
        <text>O-phospho-L-threonyl-[protein] + H2O = L-threonyl-[protein] + phosphate</text>
        <dbReference type="Rhea" id="RHEA:47004"/>
        <dbReference type="Rhea" id="RHEA-COMP:11060"/>
        <dbReference type="Rhea" id="RHEA-COMP:11605"/>
        <dbReference type="ChEBI" id="CHEBI:15377"/>
        <dbReference type="ChEBI" id="CHEBI:30013"/>
        <dbReference type="ChEBI" id="CHEBI:43474"/>
        <dbReference type="ChEBI" id="CHEBI:61977"/>
        <dbReference type="EC" id="3.1.3.16"/>
    </reaction>
</comment>
<evidence type="ECO:0000313" key="14">
    <source>
        <dbReference type="EMBL" id="MBW17088.1"/>
    </source>
</evidence>
<feature type="domain" description="Tyrosine specific protein phosphatases" evidence="13">
    <location>
        <begin position="76"/>
        <end position="140"/>
    </location>
</feature>
<evidence type="ECO:0000256" key="11">
    <source>
        <dbReference type="PIRSR" id="PIRSR000941-50"/>
    </source>
</evidence>
<dbReference type="GO" id="GO:0004722">
    <property type="term" value="F:protein serine/threonine phosphatase activity"/>
    <property type="evidence" value="ECO:0007669"/>
    <property type="project" value="UniProtKB-EC"/>
</dbReference>
<dbReference type="GO" id="GO:0008138">
    <property type="term" value="F:protein tyrosine/serine/threonine phosphatase activity"/>
    <property type="evidence" value="ECO:0007669"/>
    <property type="project" value="InterPro"/>
</dbReference>
<dbReference type="PIRSF" id="PIRSF000941">
    <property type="entry name" value="DUSP12"/>
    <property type="match status" value="1"/>
</dbReference>
<evidence type="ECO:0000259" key="12">
    <source>
        <dbReference type="PROSITE" id="PS50054"/>
    </source>
</evidence>
<dbReference type="InterPro" id="IPR000387">
    <property type="entry name" value="Tyr_Pase_dom"/>
</dbReference>
<organism evidence="14">
    <name type="scientific">Melanaphis sacchari</name>
    <dbReference type="NCBI Taxonomy" id="742174"/>
    <lineage>
        <taxon>Eukaryota</taxon>
        <taxon>Metazoa</taxon>
        <taxon>Ecdysozoa</taxon>
        <taxon>Arthropoda</taxon>
        <taxon>Hexapoda</taxon>
        <taxon>Insecta</taxon>
        <taxon>Pterygota</taxon>
        <taxon>Neoptera</taxon>
        <taxon>Paraneoptera</taxon>
        <taxon>Hemiptera</taxon>
        <taxon>Sternorrhyncha</taxon>
        <taxon>Aphidomorpha</taxon>
        <taxon>Aphidoidea</taxon>
        <taxon>Aphididae</taxon>
        <taxon>Aphidini</taxon>
        <taxon>Melanaphis</taxon>
    </lineage>
</organism>
<dbReference type="GO" id="GO:0004725">
    <property type="term" value="F:protein tyrosine phosphatase activity"/>
    <property type="evidence" value="ECO:0007669"/>
    <property type="project" value="UniProtKB-EC"/>
</dbReference>
<dbReference type="InterPro" id="IPR029021">
    <property type="entry name" value="Prot-tyrosine_phosphatase-like"/>
</dbReference>
<dbReference type="InterPro" id="IPR016130">
    <property type="entry name" value="Tyr_Pase_AS"/>
</dbReference>
<feature type="domain" description="Tyrosine-protein phosphatase" evidence="12">
    <location>
        <begin position="12"/>
        <end position="158"/>
    </location>
</feature>
<dbReference type="InterPro" id="IPR020422">
    <property type="entry name" value="TYR_PHOSPHATASE_DUAL_dom"/>
</dbReference>
<dbReference type="PANTHER" id="PTHR45848">
    <property type="entry name" value="DUAL SPECIFICITY PROTEIN PHOSPHATASE 12 FAMILY MEMBER"/>
    <property type="match status" value="1"/>
</dbReference>
<dbReference type="PANTHER" id="PTHR45848:SF4">
    <property type="entry name" value="DUAL SPECIFICITY PROTEIN PHOSPHATASE 12"/>
    <property type="match status" value="1"/>
</dbReference>
<protein>
    <submittedName>
        <fullName evidence="14">Dual specificity protein phosphatase 12</fullName>
    </submittedName>
</protein>
<evidence type="ECO:0000259" key="13">
    <source>
        <dbReference type="PROSITE" id="PS50056"/>
    </source>
</evidence>
<feature type="active site" description="Phosphocysteine intermediate" evidence="11">
    <location>
        <position position="102"/>
    </location>
</feature>
<evidence type="ECO:0000256" key="5">
    <source>
        <dbReference type="ARBA" id="ARBA00022801"/>
    </source>
</evidence>
<dbReference type="InterPro" id="IPR000340">
    <property type="entry name" value="Dual-sp_phosphatase_cat-dom"/>
</dbReference>
<proteinExistence type="inferred from homology"/>
<accession>A0A2H8TV98</accession>
<dbReference type="Pfam" id="PF00782">
    <property type="entry name" value="DSPc"/>
    <property type="match status" value="1"/>
</dbReference>
<gene>
    <name evidence="14" type="primary">Dusp12_1</name>
</gene>
<dbReference type="GO" id="GO:0005634">
    <property type="term" value="C:nucleus"/>
    <property type="evidence" value="ECO:0007669"/>
    <property type="project" value="UniProtKB-SubCell"/>
</dbReference>
<evidence type="ECO:0000256" key="3">
    <source>
        <dbReference type="ARBA" id="ARBA00008601"/>
    </source>
</evidence>
<dbReference type="AlphaFoldDB" id="A0A2H8TV98"/>
<evidence type="ECO:0000256" key="7">
    <source>
        <dbReference type="ARBA" id="ARBA00023242"/>
    </source>
</evidence>
<dbReference type="PROSITE" id="PS50056">
    <property type="entry name" value="TYR_PHOSPHATASE_2"/>
    <property type="match status" value="1"/>
</dbReference>
<keyword evidence="6" id="KW-0904">Protein phosphatase</keyword>
<reference evidence="14" key="1">
    <citation type="submission" date="2017-10" db="EMBL/GenBank/DDBJ databases">
        <title>Transcriptome Assembly of Sugarcane Aphid Adults.</title>
        <authorList>
            <person name="Scully E.D."/>
            <person name="Palmer N.A."/>
            <person name="Geib S.M."/>
            <person name="Sarath G."/>
            <person name="Sattler S.E."/>
        </authorList>
    </citation>
    <scope>NUCLEOTIDE SEQUENCE</scope>
    <source>
        <tissue evidence="14">Whole body</tissue>
    </source>
</reference>
<evidence type="ECO:0000256" key="1">
    <source>
        <dbReference type="ARBA" id="ARBA00004123"/>
    </source>
</evidence>
<keyword evidence="4" id="KW-0963">Cytoplasm</keyword>
<dbReference type="SMART" id="SM00195">
    <property type="entry name" value="DSPc"/>
    <property type="match status" value="1"/>
</dbReference>
<keyword evidence="5" id="KW-0378">Hydrolase</keyword>
<name>A0A2H8TV98_9HEMI</name>
<dbReference type="PROSITE" id="PS50054">
    <property type="entry name" value="TYR_PHOSPHATASE_DUAL"/>
    <property type="match status" value="1"/>
</dbReference>
<comment type="catalytic activity">
    <reaction evidence="8">
        <text>O-phospho-L-seryl-[protein] + H2O = L-seryl-[protein] + phosphate</text>
        <dbReference type="Rhea" id="RHEA:20629"/>
        <dbReference type="Rhea" id="RHEA-COMP:9863"/>
        <dbReference type="Rhea" id="RHEA-COMP:11604"/>
        <dbReference type="ChEBI" id="CHEBI:15377"/>
        <dbReference type="ChEBI" id="CHEBI:29999"/>
        <dbReference type="ChEBI" id="CHEBI:43474"/>
        <dbReference type="ChEBI" id="CHEBI:83421"/>
        <dbReference type="EC" id="3.1.3.16"/>
    </reaction>
</comment>